<protein>
    <submittedName>
        <fullName evidence="1">Uncharacterized protein</fullName>
    </submittedName>
</protein>
<sequence length="90" mass="10241">MNKKLDKTDAVQETGSAIDKIMSQNACTINFAKKISQETFYTGGIIIKYGNPTLKFQTTRDNSYTIFELDPDKKHSNLIIAIQTIRLKIR</sequence>
<gene>
    <name evidence="1" type="ORF">ARTV_0684</name>
</gene>
<reference evidence="1" key="1">
    <citation type="submission" date="2018-04" db="EMBL/GenBank/DDBJ databases">
        <authorList>
            <person name="Go L.Y."/>
            <person name="Mitchell J.A."/>
        </authorList>
    </citation>
    <scope>NUCLEOTIDE SEQUENCE</scope>
    <source>
        <strain evidence="1">ARTV</strain>
    </source>
</reference>
<name>A0A3B0M4L2_9GAMM</name>
<organism evidence="1">
    <name type="scientific">Arsenophonus endosymbiont of Trialeurodes vaporariorum</name>
    <dbReference type="NCBI Taxonomy" id="235567"/>
    <lineage>
        <taxon>Bacteria</taxon>
        <taxon>Pseudomonadati</taxon>
        <taxon>Pseudomonadota</taxon>
        <taxon>Gammaproteobacteria</taxon>
        <taxon>Enterobacterales</taxon>
        <taxon>Morganellaceae</taxon>
        <taxon>Arsenophonus</taxon>
    </lineage>
</organism>
<proteinExistence type="predicted"/>
<dbReference type="EMBL" id="UFQR01000002">
    <property type="protein sequence ID" value="SSW95028.1"/>
    <property type="molecule type" value="Genomic_DNA"/>
</dbReference>
<evidence type="ECO:0000313" key="1">
    <source>
        <dbReference type="EMBL" id="SSW95028.1"/>
    </source>
</evidence>
<accession>A0A3B0M4L2</accession>
<dbReference type="AlphaFoldDB" id="A0A3B0M4L2"/>